<keyword evidence="3" id="KW-0314">Glutamate biosynthesis</keyword>
<evidence type="ECO:0000259" key="5">
    <source>
        <dbReference type="Pfam" id="PF07992"/>
    </source>
</evidence>
<gene>
    <name evidence="7" type="primary">gltB_1</name>
    <name evidence="7" type="ORF">FF011L_16080</name>
</gene>
<dbReference type="GO" id="GO:0006537">
    <property type="term" value="P:glutamate biosynthetic process"/>
    <property type="evidence" value="ECO:0007669"/>
    <property type="project" value="UniProtKB-KW"/>
</dbReference>
<dbReference type="InterPro" id="IPR051394">
    <property type="entry name" value="Glutamate_Synthase"/>
</dbReference>
<dbReference type="PANTHER" id="PTHR43100">
    <property type="entry name" value="GLUTAMATE SYNTHASE [NADPH] SMALL CHAIN"/>
    <property type="match status" value="1"/>
</dbReference>
<dbReference type="InterPro" id="IPR023753">
    <property type="entry name" value="FAD/NAD-binding_dom"/>
</dbReference>
<keyword evidence="8" id="KW-1185">Reference proteome</keyword>
<feature type="domain" description="FAD/NAD(P)-binding" evidence="5">
    <location>
        <begin position="146"/>
        <end position="469"/>
    </location>
</feature>
<dbReference type="InterPro" id="IPR036188">
    <property type="entry name" value="FAD/NAD-bd_sf"/>
</dbReference>
<keyword evidence="2 7" id="KW-0560">Oxidoreductase</keyword>
<dbReference type="GO" id="GO:0016639">
    <property type="term" value="F:oxidoreductase activity, acting on the CH-NH2 group of donors, NAD or NADP as acceptor"/>
    <property type="evidence" value="ECO:0007669"/>
    <property type="project" value="InterPro"/>
</dbReference>
<dbReference type="KEGG" id="rml:FF011L_16080"/>
<dbReference type="Proteomes" id="UP000320672">
    <property type="component" value="Chromosome"/>
</dbReference>
<name>A0A517MD96_9BACT</name>
<dbReference type="EC" id="1.4.1.13" evidence="7"/>
<dbReference type="Gene3D" id="3.50.50.60">
    <property type="entry name" value="FAD/NAD(P)-binding domain"/>
    <property type="match status" value="2"/>
</dbReference>
<dbReference type="FunFam" id="3.40.50.720:FF:000113">
    <property type="entry name" value="Glutamate synthase [NADH], amyloplastic"/>
    <property type="match status" value="1"/>
</dbReference>
<evidence type="ECO:0000256" key="4">
    <source>
        <dbReference type="ARBA" id="ARBA00029440"/>
    </source>
</evidence>
<dbReference type="OrthoDB" id="9803192at2"/>
<dbReference type="InterPro" id="IPR009051">
    <property type="entry name" value="Helical_ferredxn"/>
</dbReference>
<dbReference type="FunFam" id="3.50.50.60:FF:000160">
    <property type="entry name" value="Glutamate synthase (NADPH)"/>
    <property type="match status" value="1"/>
</dbReference>
<proteinExistence type="predicted"/>
<dbReference type="PRINTS" id="PR00419">
    <property type="entry name" value="ADXRDTASE"/>
</dbReference>
<feature type="domain" description="Dihydroprymidine dehydrogenase" evidence="6">
    <location>
        <begin position="24"/>
        <end position="133"/>
    </location>
</feature>
<dbReference type="PANTHER" id="PTHR43100:SF1">
    <property type="entry name" value="GLUTAMATE SYNTHASE [NADPH] SMALL CHAIN"/>
    <property type="match status" value="1"/>
</dbReference>
<dbReference type="InterPro" id="IPR028261">
    <property type="entry name" value="DPD_II"/>
</dbReference>
<dbReference type="FunFam" id="3.50.50.60:FF:000022">
    <property type="entry name" value="Glutamate synthase [NADH], amyloplastic"/>
    <property type="match status" value="1"/>
</dbReference>
<dbReference type="GO" id="GO:0004355">
    <property type="term" value="F:glutamate synthase (NADPH) activity"/>
    <property type="evidence" value="ECO:0007669"/>
    <property type="project" value="UniProtKB-EC"/>
</dbReference>
<dbReference type="GO" id="GO:0051536">
    <property type="term" value="F:iron-sulfur cluster binding"/>
    <property type="evidence" value="ECO:0007669"/>
    <property type="project" value="InterPro"/>
</dbReference>
<evidence type="ECO:0000256" key="1">
    <source>
        <dbReference type="ARBA" id="ARBA00022605"/>
    </source>
</evidence>
<sequence length="500" mass="54815">MGKPTGFKEFDRKKVAWRLPVVRMEDYGEIYTEPENDQLREQGARCMDCGVPFCQSGTGCPIDNLIPEWNDLVYNNRWKEAIERLHKTNNFPEFTGRVCPAPCEGSCVLGITNPPVTIKNIENAIVDRAWKEGWIVPSAPKERTGKKVAIIGSGPAGLAAADQLNKVGHEVTVYERADRIGGLLQYGIPNMKLDKDVLQRRLDKMTAEGIRFVTNANVGQDVDAKELVEANDAVLLACGATKPRDLPIPGRDLKGVSYAMDFLTANTKHKVHGDALTDQFISAEGKDVIVIGGGDTGTDCIGTSIRHGCRSMVNFELLPQPPAERAGDNPWPEWPRTFRVDYGHEEAEAKFGSDPRTYQILSKEFLGDENGNLTGIRTVQVEWTKTEEGGWNMKEVEGSEKEWPAQVILLAMGFLGPEQPIAEALGISTDPRSNFEAKHGEFTTSIPGIFAAGDCRRGQSLVVWAINEGRGAARAIDIYLRGHSSLPAPGITMGSQLVAN</sequence>
<reference evidence="7 8" key="1">
    <citation type="submission" date="2019-02" db="EMBL/GenBank/DDBJ databases">
        <title>Deep-cultivation of Planctomycetes and their phenomic and genomic characterization uncovers novel biology.</title>
        <authorList>
            <person name="Wiegand S."/>
            <person name="Jogler M."/>
            <person name="Boedeker C."/>
            <person name="Pinto D."/>
            <person name="Vollmers J."/>
            <person name="Rivas-Marin E."/>
            <person name="Kohn T."/>
            <person name="Peeters S.H."/>
            <person name="Heuer A."/>
            <person name="Rast P."/>
            <person name="Oberbeckmann S."/>
            <person name="Bunk B."/>
            <person name="Jeske O."/>
            <person name="Meyerdierks A."/>
            <person name="Storesund J.E."/>
            <person name="Kallscheuer N."/>
            <person name="Luecker S."/>
            <person name="Lage O.M."/>
            <person name="Pohl T."/>
            <person name="Merkel B.J."/>
            <person name="Hornburger P."/>
            <person name="Mueller R.-W."/>
            <person name="Bruemmer F."/>
            <person name="Labrenz M."/>
            <person name="Spormann A.M."/>
            <person name="Op den Camp H."/>
            <person name="Overmann J."/>
            <person name="Amann R."/>
            <person name="Jetten M.S.M."/>
            <person name="Mascher T."/>
            <person name="Medema M.H."/>
            <person name="Devos D.P."/>
            <person name="Kaster A.-K."/>
            <person name="Ovreas L."/>
            <person name="Rohde M."/>
            <person name="Galperin M.Y."/>
            <person name="Jogler C."/>
        </authorList>
    </citation>
    <scope>NUCLEOTIDE SEQUENCE [LARGE SCALE GENOMIC DNA]</scope>
    <source>
        <strain evidence="7 8">FF011L</strain>
    </source>
</reference>
<dbReference type="InterPro" id="IPR006005">
    <property type="entry name" value="Glut_synth_ssu1"/>
</dbReference>
<evidence type="ECO:0000313" key="7">
    <source>
        <dbReference type="EMBL" id="QDS92859.1"/>
    </source>
</evidence>
<dbReference type="RefSeq" id="WP_145351047.1">
    <property type="nucleotide sequence ID" value="NZ_CP036262.1"/>
</dbReference>
<dbReference type="EMBL" id="CP036262">
    <property type="protein sequence ID" value="QDS92859.1"/>
    <property type="molecule type" value="Genomic_DNA"/>
</dbReference>
<dbReference type="SUPFAM" id="SSF46548">
    <property type="entry name" value="alpha-helical ferredoxin"/>
    <property type="match status" value="1"/>
</dbReference>
<dbReference type="Pfam" id="PF14691">
    <property type="entry name" value="Fer4_20"/>
    <property type="match status" value="1"/>
</dbReference>
<protein>
    <submittedName>
        <fullName evidence="7">Glutamate synthase [NADPH] small chain</fullName>
        <ecNumber evidence="7">1.4.1.13</ecNumber>
    </submittedName>
</protein>
<evidence type="ECO:0000259" key="6">
    <source>
        <dbReference type="Pfam" id="PF14691"/>
    </source>
</evidence>
<evidence type="ECO:0000313" key="8">
    <source>
        <dbReference type="Proteomes" id="UP000320672"/>
    </source>
</evidence>
<comment type="pathway">
    <text evidence="4">Amino-acid biosynthesis.</text>
</comment>
<dbReference type="Pfam" id="PF07992">
    <property type="entry name" value="Pyr_redox_2"/>
    <property type="match status" value="1"/>
</dbReference>
<evidence type="ECO:0000256" key="3">
    <source>
        <dbReference type="ARBA" id="ARBA00023164"/>
    </source>
</evidence>
<organism evidence="7 8">
    <name type="scientific">Roseimaritima multifibrata</name>
    <dbReference type="NCBI Taxonomy" id="1930274"/>
    <lineage>
        <taxon>Bacteria</taxon>
        <taxon>Pseudomonadati</taxon>
        <taxon>Planctomycetota</taxon>
        <taxon>Planctomycetia</taxon>
        <taxon>Pirellulales</taxon>
        <taxon>Pirellulaceae</taxon>
        <taxon>Roseimaritima</taxon>
    </lineage>
</organism>
<dbReference type="SUPFAM" id="SSF51971">
    <property type="entry name" value="Nucleotide-binding domain"/>
    <property type="match status" value="2"/>
</dbReference>
<dbReference type="NCBIfam" id="TIGR01317">
    <property type="entry name" value="GOGAT_sm_gam"/>
    <property type="match status" value="1"/>
</dbReference>
<keyword evidence="1" id="KW-0028">Amino-acid biosynthesis</keyword>
<accession>A0A517MD96</accession>
<dbReference type="AlphaFoldDB" id="A0A517MD96"/>
<dbReference type="Gene3D" id="1.10.1060.10">
    <property type="entry name" value="Alpha-helical ferredoxin"/>
    <property type="match status" value="1"/>
</dbReference>
<evidence type="ECO:0000256" key="2">
    <source>
        <dbReference type="ARBA" id="ARBA00023002"/>
    </source>
</evidence>